<reference evidence="1" key="1">
    <citation type="submission" date="2020-04" db="EMBL/GenBank/DDBJ databases">
        <authorList>
            <person name="Chiriac C."/>
            <person name="Salcher M."/>
            <person name="Ghai R."/>
            <person name="Kavagutti S V."/>
        </authorList>
    </citation>
    <scope>NUCLEOTIDE SEQUENCE</scope>
</reference>
<protein>
    <submittedName>
        <fullName evidence="1">Uncharacterized protein</fullName>
    </submittedName>
</protein>
<gene>
    <name evidence="1" type="ORF">UFOVP45_23</name>
</gene>
<proteinExistence type="predicted"/>
<accession>A0A6J5KUE0</accession>
<evidence type="ECO:0000313" key="1">
    <source>
        <dbReference type="EMBL" id="CAB4123769.1"/>
    </source>
</evidence>
<sequence length="635" mass="66004">MSRNFLTSLNLNKNELLNAVIQSLAIAPNSPVTGQIYFDTALGHMRQWDGSQWLDYLTSEQGFGYITDSDSTNFTVTGQKLFLNPSVTLGGTAPGADGSLTIENSAGNVTFQSGTDGGPFTIAQGYFSVNYPYNGYTAFSVDSGSAITTVRNVLNATNNDGVPTVAVDGNNEYVNFVNAGSGNTAGHIGTDGSNLAIFAATADLELTSNNGNLTLSADGYIKPQTNIIQDNGYNITAGNNVYSKRSYIGGLDYGYNGYLDIRNAAGNLIFGVDTGNIANQGYNSYSIAGQIDVNAQINLNTEDGNAAGHLFTNTNGVIHLESNGDLALRAGANGGANGDVILYTGGTSGHSGKAFIGWNNDNGTYQQNEIATKGYVDSVAQGLSVLGSVITASDANIDLTSAITTAIGGWELSDGQRVLVKSQDDFTQNGIYVFNAGSGLLVASTSQEDIDLKQGTYVLVSNGTYATQGWIITAYAPLLGSTWTQFSAAGEYTAGYGIDISGNAISVKLADDSLAESGSGVQVNLSSSGAIQTDGGLYVNVGTGLTTSGNQLNFATGYGIQKYSTSNGALTATSGAVTWTVSHNIGTRNVTVQVFDLSTYEQVEVDVVRTDSNTVTLSWVSGDVSAAAYQVVVVG</sequence>
<dbReference type="EMBL" id="LR796175">
    <property type="protein sequence ID" value="CAB4123769.1"/>
    <property type="molecule type" value="Genomic_DNA"/>
</dbReference>
<organism evidence="1">
    <name type="scientific">uncultured Caudovirales phage</name>
    <dbReference type="NCBI Taxonomy" id="2100421"/>
    <lineage>
        <taxon>Viruses</taxon>
        <taxon>Duplodnaviria</taxon>
        <taxon>Heunggongvirae</taxon>
        <taxon>Uroviricota</taxon>
        <taxon>Caudoviricetes</taxon>
        <taxon>Peduoviridae</taxon>
        <taxon>Maltschvirus</taxon>
        <taxon>Maltschvirus maltsch</taxon>
    </lineage>
</organism>
<name>A0A6J5KUE0_9CAUD</name>